<feature type="transmembrane region" description="Helical" evidence="1">
    <location>
        <begin position="20"/>
        <end position="38"/>
    </location>
</feature>
<organism evidence="2 3">
    <name type="scientific">Novosphingobium umbonatum</name>
    <dbReference type="NCBI Taxonomy" id="1908524"/>
    <lineage>
        <taxon>Bacteria</taxon>
        <taxon>Pseudomonadati</taxon>
        <taxon>Pseudomonadota</taxon>
        <taxon>Alphaproteobacteria</taxon>
        <taxon>Sphingomonadales</taxon>
        <taxon>Sphingomonadaceae</taxon>
        <taxon>Novosphingobium</taxon>
    </lineage>
</organism>
<dbReference type="AlphaFoldDB" id="A0A3S2UMV8"/>
<proteinExistence type="predicted"/>
<gene>
    <name evidence="2" type="ORF">EOE18_17430</name>
</gene>
<evidence type="ECO:0000256" key="1">
    <source>
        <dbReference type="SAM" id="Phobius"/>
    </source>
</evidence>
<dbReference type="PANTHER" id="PTHR34219">
    <property type="entry name" value="IRON-REGULATED INNER MEMBRANE PROTEIN-RELATED"/>
    <property type="match status" value="1"/>
</dbReference>
<protein>
    <submittedName>
        <fullName evidence="2">PepSY domain-containing protein</fullName>
    </submittedName>
</protein>
<keyword evidence="1" id="KW-0472">Membrane</keyword>
<feature type="transmembrane region" description="Helical" evidence="1">
    <location>
        <begin position="246"/>
        <end position="266"/>
    </location>
</feature>
<feature type="transmembrane region" description="Helical" evidence="1">
    <location>
        <begin position="192"/>
        <end position="217"/>
    </location>
</feature>
<accession>A0A3S2UMV8</accession>
<name>A0A3S2UMV8_9SPHN</name>
<feature type="transmembrane region" description="Helical" evidence="1">
    <location>
        <begin position="402"/>
        <end position="423"/>
    </location>
</feature>
<comment type="caution">
    <text evidence="2">The sequence shown here is derived from an EMBL/GenBank/DDBJ whole genome shotgun (WGS) entry which is preliminary data.</text>
</comment>
<evidence type="ECO:0000313" key="3">
    <source>
        <dbReference type="Proteomes" id="UP000282837"/>
    </source>
</evidence>
<reference evidence="2 3" key="1">
    <citation type="submission" date="2019-01" db="EMBL/GenBank/DDBJ databases">
        <authorList>
            <person name="Chen W.-M."/>
        </authorList>
    </citation>
    <scope>NUCLEOTIDE SEQUENCE [LARGE SCALE GENOMIC DNA]</scope>
    <source>
        <strain evidence="2 3">FSY-9</strain>
    </source>
</reference>
<sequence>MLRGEDKANMQKLRYYHRLVMLLIVVFMINYAVTGLWMQGMDIRSYFTHAPASDPAMISLRESFNGPPNFEVIAPSDYSAAPLSAGADLVAMLERGLPVARAQADGRALRYVELRMVGGKPELIADAKPVAQPGGVKLGEQDAHDKEVKNDLFHINPVSGTFLRRQIVMNGRPEENFRNTIKGLHNFGYLQFASSVIAVLAGLGLLAMIVTGTLVYFKLLKARQKLKRGAWFWQAGGWWRTLHRGVSVAAALFLLVIAASGTYISFEGLFVRTSIEIYKMNHGGQFEWGPGTDASAPLSDRDLPAMLTATLAAQRATAPDQPVKVIRLRYYSTMAQGVVVSGTDNETQQHVYNTATRLPVTETEPGYPESHLPLGWQMHQWAKQVHRGDYLALPGSTVSGHLVHALAGLALLYLCLSGLEMYYSMWKKRRDTGRAGLTWK</sequence>
<keyword evidence="1" id="KW-0812">Transmembrane</keyword>
<keyword evidence="3" id="KW-1185">Reference proteome</keyword>
<dbReference type="Proteomes" id="UP000282837">
    <property type="component" value="Unassembled WGS sequence"/>
</dbReference>
<evidence type="ECO:0000313" key="2">
    <source>
        <dbReference type="EMBL" id="RVU02295.1"/>
    </source>
</evidence>
<keyword evidence="1" id="KW-1133">Transmembrane helix</keyword>
<dbReference type="EMBL" id="SACO01000022">
    <property type="protein sequence ID" value="RVU02295.1"/>
    <property type="molecule type" value="Genomic_DNA"/>
</dbReference>
<dbReference type="InterPro" id="IPR005625">
    <property type="entry name" value="PepSY-ass_TM"/>
</dbReference>
<dbReference type="Pfam" id="PF03929">
    <property type="entry name" value="PepSY_TM"/>
    <property type="match status" value="1"/>
</dbReference>